<feature type="transmembrane region" description="Helical" evidence="7">
    <location>
        <begin position="97"/>
        <end position="117"/>
    </location>
</feature>
<feature type="domain" description="Prepilin type IV endopeptidase peptidase" evidence="8">
    <location>
        <begin position="136"/>
        <end position="247"/>
    </location>
</feature>
<proteinExistence type="inferred from homology"/>
<feature type="domain" description="Prepilin peptidase A24 N-terminal" evidence="9">
    <location>
        <begin position="33"/>
        <end position="113"/>
    </location>
</feature>
<evidence type="ECO:0000313" key="11">
    <source>
        <dbReference type="Proteomes" id="UP000031599"/>
    </source>
</evidence>
<evidence type="ECO:0000256" key="5">
    <source>
        <dbReference type="ARBA" id="ARBA00022989"/>
    </source>
</evidence>
<sequence>MLGAVPASLPVAVDPTLIEILMSPWLRLAAFVWGALWGSFANVVIYRLPLGLSVARPRSRCPGCETPIAWYDNIPILSFLLLRGRCRKCDEPFSARYLLVELLAGLLSFALYMLYVVTPLLEGGGIEGLIAWQIWFFFCLSLVIVTFTDLDQWIIPNEVVLGMSALGIPLVLWQPELVGVEPIPAIASGVGGLVLIAGIRWYYLKFREIEGIGLGDAKLILMIGIFCGPQAVAWTLGAGAVQGLLVSIPMLLAGRNPANTELEEVHGDDPELGTPDPDAGVMGQRVPFGPFLALAGLEWVLLRRPIEALFAWMMGA</sequence>
<evidence type="ECO:0000256" key="2">
    <source>
        <dbReference type="ARBA" id="ARBA00005801"/>
    </source>
</evidence>
<feature type="transmembrane region" description="Helical" evidence="7">
    <location>
        <begin position="25"/>
        <end position="48"/>
    </location>
</feature>
<evidence type="ECO:0000256" key="6">
    <source>
        <dbReference type="ARBA" id="ARBA00023136"/>
    </source>
</evidence>
<dbReference type="Proteomes" id="UP000031599">
    <property type="component" value="Unassembled WGS sequence"/>
</dbReference>
<comment type="similarity">
    <text evidence="2">Belongs to the peptidase A24 family.</text>
</comment>
<comment type="subcellular location">
    <subcellularLocation>
        <location evidence="1">Cell membrane</location>
        <topology evidence="1">Multi-pass membrane protein</topology>
    </subcellularLocation>
</comment>
<keyword evidence="6 7" id="KW-0472">Membrane</keyword>
<evidence type="ECO:0000256" key="7">
    <source>
        <dbReference type="SAM" id="Phobius"/>
    </source>
</evidence>
<dbReference type="GO" id="GO:0004190">
    <property type="term" value="F:aspartic-type endopeptidase activity"/>
    <property type="evidence" value="ECO:0007669"/>
    <property type="project" value="InterPro"/>
</dbReference>
<evidence type="ECO:0000256" key="1">
    <source>
        <dbReference type="ARBA" id="ARBA00004651"/>
    </source>
</evidence>
<dbReference type="InterPro" id="IPR050882">
    <property type="entry name" value="Prepilin_peptidase/N-MTase"/>
</dbReference>
<keyword evidence="4 7" id="KW-0812">Transmembrane</keyword>
<dbReference type="RefSeq" id="WP_052549977.1">
    <property type="nucleotide sequence ID" value="NZ_JMCC02000040.1"/>
</dbReference>
<dbReference type="GO" id="GO:0005886">
    <property type="term" value="C:plasma membrane"/>
    <property type="evidence" value="ECO:0007669"/>
    <property type="project" value="UniProtKB-SubCell"/>
</dbReference>
<evidence type="ECO:0000259" key="8">
    <source>
        <dbReference type="Pfam" id="PF01478"/>
    </source>
</evidence>
<evidence type="ECO:0000313" key="10">
    <source>
        <dbReference type="EMBL" id="KIG16292.1"/>
    </source>
</evidence>
<feature type="transmembrane region" description="Helical" evidence="7">
    <location>
        <begin position="185"/>
        <end position="203"/>
    </location>
</feature>
<dbReference type="PANTHER" id="PTHR30487">
    <property type="entry name" value="TYPE 4 PREPILIN-LIKE PROTEINS LEADER PEPTIDE-PROCESSING ENZYME"/>
    <property type="match status" value="1"/>
</dbReference>
<evidence type="ECO:0008006" key="12">
    <source>
        <dbReference type="Google" id="ProtNLM"/>
    </source>
</evidence>
<gene>
    <name evidence="10" type="ORF">DB30_04752</name>
</gene>
<reference evidence="10 11" key="1">
    <citation type="submission" date="2014-12" db="EMBL/GenBank/DDBJ databases">
        <title>Genome assembly of Enhygromyxa salina DSM 15201.</title>
        <authorList>
            <person name="Sharma G."/>
            <person name="Subramanian S."/>
        </authorList>
    </citation>
    <scope>NUCLEOTIDE SEQUENCE [LARGE SCALE GENOMIC DNA]</scope>
    <source>
        <strain evidence="10 11">DSM 15201</strain>
    </source>
</reference>
<feature type="transmembrane region" description="Helical" evidence="7">
    <location>
        <begin position="129"/>
        <end position="147"/>
    </location>
</feature>
<keyword evidence="3" id="KW-1003">Cell membrane</keyword>
<evidence type="ECO:0000256" key="3">
    <source>
        <dbReference type="ARBA" id="ARBA00022475"/>
    </source>
</evidence>
<protein>
    <recommendedName>
        <fullName evidence="12">Prepilin peptidase</fullName>
    </recommendedName>
</protein>
<evidence type="ECO:0000259" key="9">
    <source>
        <dbReference type="Pfam" id="PF06750"/>
    </source>
</evidence>
<dbReference type="Pfam" id="PF06750">
    <property type="entry name" value="A24_N_bact"/>
    <property type="match status" value="1"/>
</dbReference>
<evidence type="ECO:0000256" key="4">
    <source>
        <dbReference type="ARBA" id="ARBA00022692"/>
    </source>
</evidence>
<dbReference type="PANTHER" id="PTHR30487:SF0">
    <property type="entry name" value="PREPILIN LEADER PEPTIDASE_N-METHYLTRANSFERASE-RELATED"/>
    <property type="match status" value="1"/>
</dbReference>
<accession>A0A0C2D8K2</accession>
<dbReference type="InterPro" id="IPR010627">
    <property type="entry name" value="Prepilin_pept_A24_N"/>
</dbReference>
<keyword evidence="5 7" id="KW-1133">Transmembrane helix</keyword>
<dbReference type="InterPro" id="IPR000045">
    <property type="entry name" value="Prepilin_IV_endopep_pep"/>
</dbReference>
<dbReference type="Pfam" id="PF01478">
    <property type="entry name" value="Peptidase_A24"/>
    <property type="match status" value="1"/>
</dbReference>
<dbReference type="EMBL" id="JMCC02000040">
    <property type="protein sequence ID" value="KIG16292.1"/>
    <property type="molecule type" value="Genomic_DNA"/>
</dbReference>
<comment type="caution">
    <text evidence="10">The sequence shown here is derived from an EMBL/GenBank/DDBJ whole genome shotgun (WGS) entry which is preliminary data.</text>
</comment>
<feature type="transmembrane region" description="Helical" evidence="7">
    <location>
        <begin position="154"/>
        <end position="173"/>
    </location>
</feature>
<name>A0A0C2D8K2_9BACT</name>
<organism evidence="10 11">
    <name type="scientific">Enhygromyxa salina</name>
    <dbReference type="NCBI Taxonomy" id="215803"/>
    <lineage>
        <taxon>Bacteria</taxon>
        <taxon>Pseudomonadati</taxon>
        <taxon>Myxococcota</taxon>
        <taxon>Polyangia</taxon>
        <taxon>Nannocystales</taxon>
        <taxon>Nannocystaceae</taxon>
        <taxon>Enhygromyxa</taxon>
    </lineage>
</organism>
<dbReference type="Gene3D" id="1.20.120.1220">
    <property type="match status" value="1"/>
</dbReference>
<dbReference type="AlphaFoldDB" id="A0A0C2D8K2"/>
<dbReference type="GO" id="GO:0006465">
    <property type="term" value="P:signal peptide processing"/>
    <property type="evidence" value="ECO:0007669"/>
    <property type="project" value="TreeGrafter"/>
</dbReference>